<evidence type="ECO:0000313" key="4">
    <source>
        <dbReference type="WBParaSite" id="SBAD_0000890601-mRNA-1"/>
    </source>
</evidence>
<proteinExistence type="predicted"/>
<dbReference type="WBParaSite" id="SBAD_0000890601-mRNA-1">
    <property type="protein sequence ID" value="SBAD_0000890601-mRNA-1"/>
    <property type="gene ID" value="SBAD_0000890601"/>
</dbReference>
<evidence type="ECO:0000313" key="3">
    <source>
        <dbReference type="Proteomes" id="UP000270296"/>
    </source>
</evidence>
<sequence>MIHTTHLLLVLAVVVGQLSTMYVTKDDMKSRRSSLESFLSELRNEAALSGRMRFGKRTAMLADYRDFPRQLKYDNYLDYYL</sequence>
<dbReference type="Proteomes" id="UP000270296">
    <property type="component" value="Unassembled WGS sequence"/>
</dbReference>
<gene>
    <name evidence="2" type="ORF">SBAD_LOCUS8595</name>
</gene>
<evidence type="ECO:0000313" key="2">
    <source>
        <dbReference type="EMBL" id="VDP18113.1"/>
    </source>
</evidence>
<feature type="transmembrane region" description="Helical" evidence="1">
    <location>
        <begin position="6"/>
        <end position="24"/>
    </location>
</feature>
<keyword evidence="3" id="KW-1185">Reference proteome</keyword>
<organism evidence="4">
    <name type="scientific">Soboliphyme baturini</name>
    <dbReference type="NCBI Taxonomy" id="241478"/>
    <lineage>
        <taxon>Eukaryota</taxon>
        <taxon>Metazoa</taxon>
        <taxon>Ecdysozoa</taxon>
        <taxon>Nematoda</taxon>
        <taxon>Enoplea</taxon>
        <taxon>Dorylaimia</taxon>
        <taxon>Dioctophymatida</taxon>
        <taxon>Dioctophymatoidea</taxon>
        <taxon>Soboliphymatidae</taxon>
        <taxon>Soboliphyme</taxon>
    </lineage>
</organism>
<keyword evidence="1" id="KW-0812">Transmembrane</keyword>
<accession>A0A183IY97</accession>
<reference evidence="4" key="1">
    <citation type="submission" date="2016-06" db="UniProtKB">
        <authorList>
            <consortium name="WormBaseParasite"/>
        </authorList>
    </citation>
    <scope>IDENTIFICATION</scope>
</reference>
<name>A0A183IY97_9BILA</name>
<keyword evidence="1" id="KW-1133">Transmembrane helix</keyword>
<protein>
    <submittedName>
        <fullName evidence="4">Short neuropeptide F</fullName>
    </submittedName>
</protein>
<keyword evidence="1" id="KW-0472">Membrane</keyword>
<evidence type="ECO:0000256" key="1">
    <source>
        <dbReference type="SAM" id="Phobius"/>
    </source>
</evidence>
<dbReference type="EMBL" id="UZAM01011767">
    <property type="protein sequence ID" value="VDP18113.1"/>
    <property type="molecule type" value="Genomic_DNA"/>
</dbReference>
<dbReference type="AlphaFoldDB" id="A0A183IY97"/>
<reference evidence="2 3" key="2">
    <citation type="submission" date="2018-11" db="EMBL/GenBank/DDBJ databases">
        <authorList>
            <consortium name="Pathogen Informatics"/>
        </authorList>
    </citation>
    <scope>NUCLEOTIDE SEQUENCE [LARGE SCALE GENOMIC DNA]</scope>
</reference>